<dbReference type="PANTHER" id="PTHR10367">
    <property type="entry name" value="MRNA-CAPPING ENZYME"/>
    <property type="match status" value="1"/>
</dbReference>
<dbReference type="Gene3D" id="3.30.470.30">
    <property type="entry name" value="DNA ligase/mRNA capping enzyme"/>
    <property type="match status" value="1"/>
</dbReference>
<proteinExistence type="predicted"/>
<dbReference type="AlphaFoldDB" id="A0AAD8YJI1"/>
<evidence type="ECO:0000256" key="6">
    <source>
        <dbReference type="SAM" id="MobiDB-lite"/>
    </source>
</evidence>
<sequence>MSSQKRPAGNSFGSLLAKSAKEAKRTAEDRPCSSATNSGNATNTNNPFLSRPTQPEEAIKLFLIQSRSTARRKGGTAAGPTNFEIEARLGTILSPYGQHDMRALSSGPKLVPIKGMNRVVHAFVCNVSGDSTATSGAAPTTNFEGGITRSNYLKWTNSGLSEVSPLSLAFSCRGPSANRNESESAALRSQLNEVETVETVFAYPDKTRVAFPHHSSTSSASAAASMNGPQNSHLGRGHKERKEKVSTIDIALPAAPYDLRLTLATETPMKDDSVTTIQHLANGWNKKRIKRRRSYSRTDKSFAWRIDVTEVTSMDNIAGGASQQKQQQNESVGYEIEMELSTQMTQKLLQTTDDGAARKLAETLSQQLWYMLQQLNPTHDILEVDEFLSEHPSQEDTKLAIGQCGSLRRFMESGCQSWRTAIGTDGSNTGECKPPRNFIGSMPVNFSRHNIEEVQRSDGDDGSENTNGKRGGGGSSAGYYLSEKTDGVRYLLVFTGKTAVLVDRASHETKKAFQPKLRGNKVNSEEDPLHDIVSLVKPGAVLDGEVVVHRKLRRPIFIVFDVLANSAAEPILHLPFEQRLRHLKAASFVKSGSSVDLFDPAAVSNPNIALPLVRKNFVKRVDLDQLLSYVVEERGMRIYRYGETHHHLTDGIIFQPNAPYICGTDVNLLKWKYLDTVTIDVEILPQLPSYGRNQNYDSNVMRVGVMGDEGTVVDMTRYVRLPATERHRLEADRAESGSKIAEVGFDPETGEWYYRTMRPDKVAPNHISTVLGTLLELAENLSTEELRYRMSVPSGKTDSYTKEVRSMQKQLLEHQRRRNKAAAQGGK</sequence>
<evidence type="ECO:0000256" key="2">
    <source>
        <dbReference type="ARBA" id="ARBA00022801"/>
    </source>
</evidence>
<evidence type="ECO:0000313" key="10">
    <source>
        <dbReference type="Proteomes" id="UP001224775"/>
    </source>
</evidence>
<feature type="region of interest" description="Disordered" evidence="6">
    <location>
        <begin position="212"/>
        <end position="244"/>
    </location>
</feature>
<dbReference type="GO" id="GO:0005524">
    <property type="term" value="F:ATP binding"/>
    <property type="evidence" value="ECO:0007669"/>
    <property type="project" value="InterPro"/>
</dbReference>
<evidence type="ECO:0000259" key="7">
    <source>
        <dbReference type="Pfam" id="PF01331"/>
    </source>
</evidence>
<evidence type="ECO:0000256" key="1">
    <source>
        <dbReference type="ARBA" id="ARBA00022664"/>
    </source>
</evidence>
<gene>
    <name evidence="9" type="ORF">QTG54_001704</name>
</gene>
<accession>A0AAD8YJI1</accession>
<feature type="region of interest" description="Disordered" evidence="6">
    <location>
        <begin position="454"/>
        <end position="477"/>
    </location>
</feature>
<evidence type="ECO:0000256" key="5">
    <source>
        <dbReference type="ARBA" id="ARBA00047740"/>
    </source>
</evidence>
<dbReference type="SUPFAM" id="SSF55154">
    <property type="entry name" value="CYTH-like phosphatases"/>
    <property type="match status" value="1"/>
</dbReference>
<dbReference type="SUPFAM" id="SSF50249">
    <property type="entry name" value="Nucleic acid-binding proteins"/>
    <property type="match status" value="1"/>
</dbReference>
<protein>
    <recommendedName>
        <fullName evidence="3">mRNA 5'-phosphatase</fullName>
        <ecNumber evidence="3">3.6.1.74</ecNumber>
    </recommendedName>
</protein>
<feature type="region of interest" description="Disordered" evidence="6">
    <location>
        <begin position="793"/>
        <end position="827"/>
    </location>
</feature>
<comment type="catalytic activity">
    <reaction evidence="4">
        <text>a 5'-end diphospho-ribonucleoside in mRNA + GTP + H(+) = a 5'-end (5'-triphosphoguanosine)-ribonucleoside in mRNA + diphosphate</text>
        <dbReference type="Rhea" id="RHEA:67012"/>
        <dbReference type="Rhea" id="RHEA-COMP:17165"/>
        <dbReference type="Rhea" id="RHEA-COMP:17166"/>
        <dbReference type="ChEBI" id="CHEBI:15378"/>
        <dbReference type="ChEBI" id="CHEBI:33019"/>
        <dbReference type="ChEBI" id="CHEBI:37565"/>
        <dbReference type="ChEBI" id="CHEBI:167616"/>
        <dbReference type="ChEBI" id="CHEBI:167617"/>
        <dbReference type="EC" id="2.7.7.50"/>
    </reaction>
    <physiologicalReaction direction="left-to-right" evidence="4">
        <dbReference type="Rhea" id="RHEA:67013"/>
    </physiologicalReaction>
</comment>
<dbReference type="CDD" id="cd07895">
    <property type="entry name" value="Adenylation_mRNA_capping"/>
    <property type="match status" value="1"/>
</dbReference>
<feature type="domain" description="mRNA capping enzyme adenylation" evidence="7">
    <location>
        <begin position="478"/>
        <end position="672"/>
    </location>
</feature>
<dbReference type="InterPro" id="IPR037009">
    <property type="entry name" value="mRNA_triPase_Cet1_sf"/>
</dbReference>
<dbReference type="PANTHER" id="PTHR10367:SF17">
    <property type="entry name" value="MRNA-CAPPING ENZYME"/>
    <property type="match status" value="1"/>
</dbReference>
<dbReference type="SUPFAM" id="SSF56091">
    <property type="entry name" value="DNA ligase/mRNA capping enzyme, catalytic domain"/>
    <property type="match status" value="1"/>
</dbReference>
<dbReference type="InterPro" id="IPR004206">
    <property type="entry name" value="mRNA_triPase_Cet1"/>
</dbReference>
<dbReference type="GO" id="GO:0006370">
    <property type="term" value="P:7-methylguanosine mRNA capping"/>
    <property type="evidence" value="ECO:0007669"/>
    <property type="project" value="InterPro"/>
</dbReference>
<feature type="compositionally biased region" description="Basic and acidic residues" evidence="6">
    <location>
        <begin position="799"/>
        <end position="814"/>
    </location>
</feature>
<name>A0AAD8YJI1_9STRA</name>
<comment type="catalytic activity">
    <reaction evidence="5">
        <text>a 5'-end triphospho-ribonucleoside in mRNA + H2O = a 5'-end diphospho-ribonucleoside in mRNA + phosphate + H(+)</text>
        <dbReference type="Rhea" id="RHEA:67004"/>
        <dbReference type="Rhea" id="RHEA-COMP:17164"/>
        <dbReference type="Rhea" id="RHEA-COMP:17165"/>
        <dbReference type="ChEBI" id="CHEBI:15377"/>
        <dbReference type="ChEBI" id="CHEBI:15378"/>
        <dbReference type="ChEBI" id="CHEBI:43474"/>
        <dbReference type="ChEBI" id="CHEBI:167616"/>
        <dbReference type="ChEBI" id="CHEBI:167618"/>
        <dbReference type="EC" id="3.6.1.74"/>
    </reaction>
    <physiologicalReaction direction="left-to-right" evidence="5">
        <dbReference type="Rhea" id="RHEA:67005"/>
    </physiologicalReaction>
</comment>
<keyword evidence="1" id="KW-0507">mRNA processing</keyword>
<feature type="region of interest" description="Disordered" evidence="6">
    <location>
        <begin position="1"/>
        <end position="52"/>
    </location>
</feature>
<feature type="compositionally biased region" description="Low complexity" evidence="6">
    <location>
        <begin position="215"/>
        <end position="225"/>
    </location>
</feature>
<comment type="caution">
    <text evidence="9">The sequence shown here is derived from an EMBL/GenBank/DDBJ whole genome shotgun (WGS) entry which is preliminary data.</text>
</comment>
<dbReference type="EMBL" id="JATAAI010000002">
    <property type="protein sequence ID" value="KAK1747741.1"/>
    <property type="molecule type" value="Genomic_DNA"/>
</dbReference>
<dbReference type="InterPro" id="IPR051029">
    <property type="entry name" value="mRNA_Capping_Enz/RNA_Phosphat"/>
</dbReference>
<evidence type="ECO:0000256" key="4">
    <source>
        <dbReference type="ARBA" id="ARBA00044624"/>
    </source>
</evidence>
<dbReference type="CDD" id="cd07470">
    <property type="entry name" value="CYTH-like_mRNA_RTPase"/>
    <property type="match status" value="1"/>
</dbReference>
<dbReference type="GO" id="GO:0140818">
    <property type="term" value="F:mRNA 5'-triphosphate monophosphatase activity"/>
    <property type="evidence" value="ECO:0007669"/>
    <property type="project" value="UniProtKB-EC"/>
</dbReference>
<dbReference type="GO" id="GO:0004484">
    <property type="term" value="F:mRNA guanylyltransferase activity"/>
    <property type="evidence" value="ECO:0007669"/>
    <property type="project" value="UniProtKB-EC"/>
</dbReference>
<dbReference type="InterPro" id="IPR001339">
    <property type="entry name" value="mRNA_cap_enzyme_adenylation"/>
</dbReference>
<dbReference type="Gene3D" id="3.20.100.10">
    <property type="entry name" value="mRNA triphosphatase Cet1-like"/>
    <property type="match status" value="1"/>
</dbReference>
<dbReference type="InterPro" id="IPR012340">
    <property type="entry name" value="NA-bd_OB-fold"/>
</dbReference>
<feature type="compositionally biased region" description="Basic and acidic residues" evidence="6">
    <location>
        <begin position="19"/>
        <end position="31"/>
    </location>
</feature>
<dbReference type="EC" id="3.6.1.74" evidence="3"/>
<evidence type="ECO:0000259" key="8">
    <source>
        <dbReference type="Pfam" id="PF02940"/>
    </source>
</evidence>
<dbReference type="Gene3D" id="2.40.50.140">
    <property type="entry name" value="Nucleic acid-binding proteins"/>
    <property type="match status" value="1"/>
</dbReference>
<organism evidence="9 10">
    <name type="scientific">Skeletonema marinoi</name>
    <dbReference type="NCBI Taxonomy" id="267567"/>
    <lineage>
        <taxon>Eukaryota</taxon>
        <taxon>Sar</taxon>
        <taxon>Stramenopiles</taxon>
        <taxon>Ochrophyta</taxon>
        <taxon>Bacillariophyta</taxon>
        <taxon>Coscinodiscophyceae</taxon>
        <taxon>Thalassiosirophycidae</taxon>
        <taxon>Thalassiosirales</taxon>
        <taxon>Skeletonemataceae</taxon>
        <taxon>Skeletonema</taxon>
        <taxon>Skeletonema marinoi-dohrnii complex</taxon>
    </lineage>
</organism>
<dbReference type="Pfam" id="PF02940">
    <property type="entry name" value="mRNA_triPase"/>
    <property type="match status" value="1"/>
</dbReference>
<keyword evidence="2 9" id="KW-0378">Hydrolase</keyword>
<feature type="compositionally biased region" description="Low complexity" evidence="6">
    <location>
        <begin position="33"/>
        <end position="46"/>
    </location>
</feature>
<dbReference type="Pfam" id="PF01331">
    <property type="entry name" value="mRNA_cap_enzyme"/>
    <property type="match status" value="1"/>
</dbReference>
<dbReference type="GO" id="GO:0004651">
    <property type="term" value="F:polynucleotide 5'-phosphatase activity"/>
    <property type="evidence" value="ECO:0007669"/>
    <property type="project" value="InterPro"/>
</dbReference>
<keyword evidence="10" id="KW-1185">Reference proteome</keyword>
<dbReference type="Proteomes" id="UP001224775">
    <property type="component" value="Unassembled WGS sequence"/>
</dbReference>
<evidence type="ECO:0000256" key="3">
    <source>
        <dbReference type="ARBA" id="ARBA00035028"/>
    </source>
</evidence>
<evidence type="ECO:0000313" key="9">
    <source>
        <dbReference type="EMBL" id="KAK1747741.1"/>
    </source>
</evidence>
<reference evidence="9" key="1">
    <citation type="submission" date="2023-06" db="EMBL/GenBank/DDBJ databases">
        <title>Survivors Of The Sea: Transcriptome response of Skeletonema marinoi to long-term dormancy.</title>
        <authorList>
            <person name="Pinder M.I.M."/>
            <person name="Kourtchenko O."/>
            <person name="Robertson E.K."/>
            <person name="Larsson T."/>
            <person name="Maumus F."/>
            <person name="Osuna-Cruz C.M."/>
            <person name="Vancaester E."/>
            <person name="Stenow R."/>
            <person name="Vandepoele K."/>
            <person name="Ploug H."/>
            <person name="Bruchert V."/>
            <person name="Godhe A."/>
            <person name="Topel M."/>
        </authorList>
    </citation>
    <scope>NUCLEOTIDE SEQUENCE</scope>
    <source>
        <strain evidence="9">R05AC</strain>
    </source>
</reference>
<dbReference type="InterPro" id="IPR033469">
    <property type="entry name" value="CYTH-like_dom_sf"/>
</dbReference>
<feature type="domain" description="mRNA triphosphatase Cet1-like" evidence="8">
    <location>
        <begin position="237"/>
        <end position="340"/>
    </location>
</feature>